<dbReference type="Proteomes" id="UP000310189">
    <property type="component" value="Unassembled WGS sequence"/>
</dbReference>
<dbReference type="PANTHER" id="PTHR46072">
    <property type="entry name" value="AMIDASE-RELATED-RELATED"/>
    <property type="match status" value="1"/>
</dbReference>
<feature type="region of interest" description="Disordered" evidence="16">
    <location>
        <begin position="1243"/>
        <end position="1304"/>
    </location>
</feature>
<feature type="repeat" description="Pumilio" evidence="15">
    <location>
        <begin position="1364"/>
        <end position="1399"/>
    </location>
</feature>
<dbReference type="CDD" id="cd07920">
    <property type="entry name" value="Pumilio"/>
    <property type="match status" value="1"/>
</dbReference>
<evidence type="ECO:0000256" key="12">
    <source>
        <dbReference type="ARBA" id="ARBA00024821"/>
    </source>
</evidence>
<dbReference type="Pfam" id="PF00514">
    <property type="entry name" value="Arm"/>
    <property type="match status" value="5"/>
</dbReference>
<keyword evidence="9" id="KW-0378">Hydrolase</keyword>
<dbReference type="PROSITE" id="PS00571">
    <property type="entry name" value="AMIDASES"/>
    <property type="match status" value="1"/>
</dbReference>
<feature type="compositionally biased region" description="Polar residues" evidence="16">
    <location>
        <begin position="1819"/>
        <end position="1839"/>
    </location>
</feature>
<dbReference type="SMART" id="SM00025">
    <property type="entry name" value="Pumilio"/>
    <property type="match status" value="8"/>
</dbReference>
<dbReference type="Pfam" id="PF00806">
    <property type="entry name" value="PUF"/>
    <property type="match status" value="8"/>
</dbReference>
<feature type="repeat" description="ARM" evidence="14">
    <location>
        <begin position="699"/>
        <end position="741"/>
    </location>
</feature>
<feature type="repeat" description="Pumilio" evidence="15">
    <location>
        <begin position="1437"/>
        <end position="1472"/>
    </location>
</feature>
<evidence type="ECO:0000256" key="9">
    <source>
        <dbReference type="ARBA" id="ARBA00022801"/>
    </source>
</evidence>
<dbReference type="InterPro" id="IPR001313">
    <property type="entry name" value="Pumilio_RNA-bd_rpt"/>
</dbReference>
<dbReference type="PROSITE" id="PS50302">
    <property type="entry name" value="PUM"/>
    <property type="match status" value="8"/>
</dbReference>
<feature type="repeat" description="ARM" evidence="14">
    <location>
        <begin position="658"/>
        <end position="700"/>
    </location>
</feature>
<feature type="repeat" description="Pumilio" evidence="15">
    <location>
        <begin position="1509"/>
        <end position="1544"/>
    </location>
</feature>
<evidence type="ECO:0000259" key="17">
    <source>
        <dbReference type="PROSITE" id="PS50303"/>
    </source>
</evidence>
<evidence type="ECO:0000256" key="8">
    <source>
        <dbReference type="ARBA" id="ARBA00022737"/>
    </source>
</evidence>
<dbReference type="Gene3D" id="1.25.10.10">
    <property type="entry name" value="Leucine-rich Repeat Variant"/>
    <property type="match status" value="3"/>
</dbReference>
<dbReference type="InterPro" id="IPR000225">
    <property type="entry name" value="Armadillo"/>
</dbReference>
<dbReference type="InterPro" id="IPR011989">
    <property type="entry name" value="ARM-like"/>
</dbReference>
<dbReference type="PROSITE" id="PS50303">
    <property type="entry name" value="PUM_HD"/>
    <property type="match status" value="1"/>
</dbReference>
<evidence type="ECO:0000256" key="7">
    <source>
        <dbReference type="ARBA" id="ARBA00022707"/>
    </source>
</evidence>
<protein>
    <recommendedName>
        <fullName evidence="13">Vacuolar protein 8</fullName>
        <ecNumber evidence="5">3.5.1.4</ecNumber>
    </recommendedName>
</protein>
<feature type="repeat" description="ARM" evidence="14">
    <location>
        <begin position="824"/>
        <end position="866"/>
    </location>
</feature>
<feature type="repeat" description="Pumilio" evidence="15">
    <location>
        <begin position="1318"/>
        <end position="1357"/>
    </location>
</feature>
<keyword evidence="10" id="KW-0472">Membrane</keyword>
<feature type="domain" description="PUM-HD" evidence="17">
    <location>
        <begin position="1296"/>
        <end position="1644"/>
    </location>
</feature>
<evidence type="ECO:0000256" key="2">
    <source>
        <dbReference type="ARBA" id="ARBA00004592"/>
    </source>
</evidence>
<dbReference type="GO" id="GO:0004040">
    <property type="term" value="F:amidase activity"/>
    <property type="evidence" value="ECO:0007669"/>
    <property type="project" value="UniProtKB-EC"/>
</dbReference>
<keyword evidence="7" id="KW-0519">Myristate</keyword>
<evidence type="ECO:0000313" key="18">
    <source>
        <dbReference type="EMBL" id="TIA91804.1"/>
    </source>
</evidence>
<dbReference type="GO" id="GO:0003723">
    <property type="term" value="F:RNA binding"/>
    <property type="evidence" value="ECO:0007669"/>
    <property type="project" value="InterPro"/>
</dbReference>
<dbReference type="PANTHER" id="PTHR46072:SF11">
    <property type="entry name" value="AMIDASE-RELATED"/>
    <property type="match status" value="1"/>
</dbReference>
<feature type="repeat" description="Pumilio" evidence="15">
    <location>
        <begin position="1400"/>
        <end position="1436"/>
    </location>
</feature>
<keyword evidence="6" id="KW-0926">Vacuole</keyword>
<name>A0A4T0FVL0_9BASI</name>
<dbReference type="OrthoDB" id="7537227at2759"/>
<evidence type="ECO:0000256" key="1">
    <source>
        <dbReference type="ARBA" id="ARBA00001311"/>
    </source>
</evidence>
<evidence type="ECO:0000256" key="5">
    <source>
        <dbReference type="ARBA" id="ARBA00012922"/>
    </source>
</evidence>
<sequence>MPGWKEKAQNKRNARDSLIEQALSQLPSDSYDTDAMIRDLPATELATKIAGNEYTALRVVEAYIRGSVEAHERTNCLTEVLYQRALERAKELDNHKAATGSTIGPLHGVPISVKDMVNIKDVDSTIGFTNWIGNRATDDAAIVKILVHAGAIPIVKTNIPQTMLSFECSNPLWGRTVNPYNKDYTSGGSSGGEAAILACKGAAAGVGTDIGGSLRIPTGYCGVYSIKPSFGRWPLLNMQPVVAGFEGIKAAVGPMTRSVEDLELVARAVFDSPIKTDVSEASIAPVPYREVTLPKKLRFGYYADNNFVKSSPAVRRGVFETVDKLRSAGHECVDVGPVDAESALEIFIALSAADGFKTLMSPLGPDPREPALFLIGLGASLPSFVRKLAGWVLENFTPNAGFARVLRQSGAKSVHDYWKWTSKRSEFAKKFREEVFKKYNLDGLIAPLQAMPNVPHTLTKYLNLIAAETITYNVTDSTVGVLPVTRVDKTLDQLPAAYAPGKGCRAQLLEGRMYGGKEPVYNADKMHGLPVAIQIVTETAYEDEKLIELMKVVDGAIKGADANVDWLSTHYSPRSIHPTARRLAYAIDDADTHSVLAYLENRDNVPWFDEQEHDQTGSGSPLGALTTLAYSSNVDLQRSAALAFAEITEKEVRQVGRDTLEPLLYLLANHDTEVQRASSAALGNLAVNTDNKLLIVRLGGLEPLIRQMLSPNVEVQCNAVGCVTNLATHDENKTKIAKSGALVPLTRLARSKDMRVQRNATGALLNMTHSDENRQQLVNAGAIPVLVSLLASSDTDVQYYCTTALSNIAVDVGNRKRLAQNEPKLVNSLVALMESPSLKVQCQSALALRNLASDEKYQLEIVRNGGLPPLLRLLRSSFLPLILSAAACVRNVSIHPANEAPIIDGGFLQPLIDLLGFGENEEVQCHAISTLRNLAASSERNKGAIVRAGAARRVRDLVRDAPIAVQSEMTACAAVLALSDDLKSTLLDMGMCECLIPLTASQSVEVQGNSAAALGNLSSKAEDYTIFNQVWSKPEGGLHGYLVRFLGSPDNTFQHIAVWTLVQLLESGDVELMENIKGSALILPLIKRLSSEEMGQDMCSKLLTGVYHPFKSTMSTQSQQAGEPQQLKNRLEAKRIQHELERERQRKAFELEMKRLEDEHKKEEQQLLSSSSCPSSPPPKQQFLPSYLDSRRYSDEFDFEDDDKFPVLIKDIDGKFNTKLSISRPPSTNSKYYDLDFNIPNNPPYPLTSPNPPVSAGSRRSLTPNQSQSKTQSQTPSQTTPSQSLSSSQAQSQSQSQSQAHQKVDNDLNRFIGVKLQDIKGEIYSLCKDQHGCRYLQKKLEDDDPVDELVDGVKLTSRQLIFNQIYAHFSELMTDPFGNYLCQKMLEYANDQQRDTLCETVSPELVTISLNMHGTRAVQKMIDYLSTRRQINTIIMSLSLNVVTLIKDLNGNHVIQKCLNRLIPNDNQFIYNAVASNCIEVATHRHGCCVLQRCIDHASDQQRIQLVTEITYHALTLIQDPFGNYVVQYVLDLNDNRFSDGVVRQFLGHICALSVQKFSSNVIEKCIRVADASTRSSVIDELNHRPRLEKLLRDAFGNYVVQTALDFAEPVQRIALVEAIRPILPMIRNTPYGKRIQSKLQRASMFIRDSSDPTFGLRAGGPPSVVNGGGFRSASASNFSGAHSPSLLGMGRSVSSHGLDYQSLSTPFLNVDNQSNTALAAAAHHQHAQQLAALANVNVSTPVGGMNGMNGMNGDSRLVHPISLTSPINLGPINATANVNVQAHSPAQPGFDYFFSPPAQQASAASHASHSHASHASHNNLDNPTSSNPYSAAFSTPYI</sequence>
<keyword evidence="11" id="KW-0449">Lipoprotein</keyword>
<evidence type="ECO:0000256" key="10">
    <source>
        <dbReference type="ARBA" id="ARBA00023136"/>
    </source>
</evidence>
<evidence type="ECO:0000256" key="16">
    <source>
        <dbReference type="SAM" id="MobiDB-lite"/>
    </source>
</evidence>
<dbReference type="Gene3D" id="3.90.1300.10">
    <property type="entry name" value="Amidase signature (AS) domain"/>
    <property type="match status" value="1"/>
</dbReference>
<dbReference type="FunFam" id="1.25.10.10:FF:000236">
    <property type="entry name" value="Vacuolar protein 8, variant"/>
    <property type="match status" value="1"/>
</dbReference>
<evidence type="ECO:0000256" key="15">
    <source>
        <dbReference type="PROSITE-ProRule" id="PRU00317"/>
    </source>
</evidence>
<feature type="compositionally biased region" description="Pro residues" evidence="16">
    <location>
        <begin position="1243"/>
        <end position="1253"/>
    </location>
</feature>
<evidence type="ECO:0000256" key="4">
    <source>
        <dbReference type="ARBA" id="ARBA00009199"/>
    </source>
</evidence>
<dbReference type="InterPro" id="IPR020556">
    <property type="entry name" value="Amidase_CS"/>
</dbReference>
<comment type="similarity">
    <text evidence="3">Belongs to the beta-catenin family.</text>
</comment>
<dbReference type="FunFam" id="1.25.10.10:FF:000128">
    <property type="entry name" value="Vacuolar protein-like protein 8"/>
    <property type="match status" value="1"/>
</dbReference>
<dbReference type="PROSITE" id="PS50176">
    <property type="entry name" value="ARM_REPEAT"/>
    <property type="match status" value="7"/>
</dbReference>
<dbReference type="SUPFAM" id="SSF48371">
    <property type="entry name" value="ARM repeat"/>
    <property type="match status" value="2"/>
</dbReference>
<evidence type="ECO:0000256" key="3">
    <source>
        <dbReference type="ARBA" id="ARBA00005462"/>
    </source>
</evidence>
<feature type="repeat" description="Pumilio" evidence="15">
    <location>
        <begin position="1473"/>
        <end position="1508"/>
    </location>
</feature>
<evidence type="ECO:0000256" key="13">
    <source>
        <dbReference type="ARBA" id="ARBA00026209"/>
    </source>
</evidence>
<evidence type="ECO:0000256" key="6">
    <source>
        <dbReference type="ARBA" id="ARBA00022554"/>
    </source>
</evidence>
<keyword evidence="19" id="KW-1185">Reference proteome</keyword>
<gene>
    <name evidence="18" type="ORF">E3P99_00943</name>
</gene>
<evidence type="ECO:0000256" key="11">
    <source>
        <dbReference type="ARBA" id="ARBA00023288"/>
    </source>
</evidence>
<comment type="catalytic activity">
    <reaction evidence="1">
        <text>a monocarboxylic acid amide + H2O = a monocarboxylate + NH4(+)</text>
        <dbReference type="Rhea" id="RHEA:12020"/>
        <dbReference type="ChEBI" id="CHEBI:15377"/>
        <dbReference type="ChEBI" id="CHEBI:28938"/>
        <dbReference type="ChEBI" id="CHEBI:35757"/>
        <dbReference type="ChEBI" id="CHEBI:83628"/>
        <dbReference type="EC" id="3.5.1.4"/>
    </reaction>
</comment>
<feature type="region of interest" description="Disordered" evidence="16">
    <location>
        <begin position="1160"/>
        <end position="1185"/>
    </location>
</feature>
<feature type="repeat" description="Pumilio" evidence="15">
    <location>
        <begin position="1581"/>
        <end position="1618"/>
    </location>
</feature>
<feature type="region of interest" description="Disordered" evidence="16">
    <location>
        <begin position="1802"/>
        <end position="1839"/>
    </location>
</feature>
<dbReference type="InterPro" id="IPR016024">
    <property type="entry name" value="ARM-type_fold"/>
</dbReference>
<keyword evidence="8" id="KW-0677">Repeat</keyword>
<dbReference type="InterPro" id="IPR033712">
    <property type="entry name" value="Pumilio_RNA-bd"/>
</dbReference>
<feature type="repeat" description="ARM" evidence="14">
    <location>
        <begin position="740"/>
        <end position="782"/>
    </location>
</feature>
<feature type="repeat" description="ARM" evidence="14">
    <location>
        <begin position="906"/>
        <end position="949"/>
    </location>
</feature>
<dbReference type="InterPro" id="IPR036928">
    <property type="entry name" value="AS_sf"/>
</dbReference>
<dbReference type="FunFam" id="3.90.1300.10:FF:000003">
    <property type="entry name" value="Amidase signature enzyme"/>
    <property type="match status" value="1"/>
</dbReference>
<dbReference type="EMBL" id="SPNW01000010">
    <property type="protein sequence ID" value="TIA91804.1"/>
    <property type="molecule type" value="Genomic_DNA"/>
</dbReference>
<dbReference type="SUPFAM" id="SSF75304">
    <property type="entry name" value="Amidase signature (AS) enzymes"/>
    <property type="match status" value="1"/>
</dbReference>
<dbReference type="Pfam" id="PF01425">
    <property type="entry name" value="Amidase"/>
    <property type="match status" value="1"/>
</dbReference>
<comment type="caution">
    <text evidence="18">The sequence shown here is derived from an EMBL/GenBank/DDBJ whole genome shotgun (WGS) entry which is preliminary data.</text>
</comment>
<dbReference type="FunFam" id="1.25.10.10:FF:000131">
    <property type="entry name" value="Vacuolar protein 8"/>
    <property type="match status" value="1"/>
</dbReference>
<dbReference type="FunFam" id="1.25.10.10:FF:000237">
    <property type="entry name" value="Pumilio homolog 9"/>
    <property type="match status" value="1"/>
</dbReference>
<evidence type="ECO:0000256" key="14">
    <source>
        <dbReference type="PROSITE-ProRule" id="PRU00259"/>
    </source>
</evidence>
<feature type="repeat" description="ARM" evidence="14">
    <location>
        <begin position="865"/>
        <end position="907"/>
    </location>
</feature>
<comment type="function">
    <text evidence="12">Functions in both vacuole inheritance and protein targeting from the cytoplasm to vacuole.</text>
</comment>
<feature type="repeat" description="Pumilio" evidence="15">
    <location>
        <begin position="1545"/>
        <end position="1580"/>
    </location>
</feature>
<comment type="subcellular location">
    <subcellularLocation>
        <location evidence="2">Vacuole membrane</location>
        <topology evidence="2">Lipid-anchor</topology>
    </subcellularLocation>
</comment>
<feature type="repeat" description="ARM" evidence="14">
    <location>
        <begin position="781"/>
        <end position="818"/>
    </location>
</feature>
<proteinExistence type="inferred from homology"/>
<dbReference type="InterPro" id="IPR023631">
    <property type="entry name" value="Amidase_dom"/>
</dbReference>
<feature type="compositionally biased region" description="Low complexity" evidence="16">
    <location>
        <begin position="1266"/>
        <end position="1301"/>
    </location>
</feature>
<comment type="similarity">
    <text evidence="4">Belongs to the amidase family.</text>
</comment>
<organism evidence="18 19">
    <name type="scientific">Wallemia hederae</name>
    <dbReference type="NCBI Taxonomy" id="1540922"/>
    <lineage>
        <taxon>Eukaryota</taxon>
        <taxon>Fungi</taxon>
        <taxon>Dikarya</taxon>
        <taxon>Basidiomycota</taxon>
        <taxon>Wallemiomycotina</taxon>
        <taxon>Wallemiomycetes</taxon>
        <taxon>Wallemiales</taxon>
        <taxon>Wallemiaceae</taxon>
        <taxon>Wallemia</taxon>
    </lineage>
</organism>
<accession>A0A4T0FVL0</accession>
<dbReference type="InterPro" id="IPR033133">
    <property type="entry name" value="PUM-HD"/>
</dbReference>
<reference evidence="18 19" key="1">
    <citation type="submission" date="2019-03" db="EMBL/GenBank/DDBJ databases">
        <title>Sequencing 23 genomes of Wallemia ichthyophaga.</title>
        <authorList>
            <person name="Gostincar C."/>
        </authorList>
    </citation>
    <scope>NUCLEOTIDE SEQUENCE [LARGE SCALE GENOMIC DNA]</scope>
    <source>
        <strain evidence="18 19">EXF-5753</strain>
    </source>
</reference>
<dbReference type="GO" id="GO:0005774">
    <property type="term" value="C:vacuolar membrane"/>
    <property type="evidence" value="ECO:0007669"/>
    <property type="project" value="UniProtKB-SubCell"/>
</dbReference>
<dbReference type="EC" id="3.5.1.4" evidence="5"/>
<evidence type="ECO:0000313" key="19">
    <source>
        <dbReference type="Proteomes" id="UP000310189"/>
    </source>
</evidence>
<dbReference type="SMART" id="SM00185">
    <property type="entry name" value="ARM"/>
    <property type="match status" value="8"/>
</dbReference>